<proteinExistence type="predicted"/>
<dbReference type="Proteomes" id="UP000321949">
    <property type="component" value="Unassembled WGS sequence"/>
</dbReference>
<name>A0A5C8HY35_9MICO</name>
<dbReference type="AlphaFoldDB" id="A0A5C8HY35"/>
<dbReference type="NCBIfam" id="TIGR02495">
    <property type="entry name" value="NrdG2"/>
    <property type="match status" value="1"/>
</dbReference>
<evidence type="ECO:0000256" key="3">
    <source>
        <dbReference type="ARBA" id="ARBA00022691"/>
    </source>
</evidence>
<dbReference type="GO" id="GO:0003824">
    <property type="term" value="F:catalytic activity"/>
    <property type="evidence" value="ECO:0007669"/>
    <property type="project" value="InterPro"/>
</dbReference>
<gene>
    <name evidence="8" type="ORF">FVP74_10660</name>
</gene>
<reference evidence="8 9" key="1">
    <citation type="submission" date="2019-08" db="EMBL/GenBank/DDBJ databases">
        <authorList>
            <person name="Dong K."/>
        </authorList>
    </citation>
    <scope>NUCLEOTIDE SEQUENCE [LARGE SCALE GENOMIC DNA]</scope>
    <source>
        <strain evidence="8 9">K-1</strain>
    </source>
</reference>
<dbReference type="GO" id="GO:0051539">
    <property type="term" value="F:4 iron, 4 sulfur cluster binding"/>
    <property type="evidence" value="ECO:0007669"/>
    <property type="project" value="UniProtKB-KW"/>
</dbReference>
<keyword evidence="6" id="KW-0411">Iron-sulfur</keyword>
<dbReference type="OrthoDB" id="9782387at2"/>
<evidence type="ECO:0000313" key="8">
    <source>
        <dbReference type="EMBL" id="TXK10818.1"/>
    </source>
</evidence>
<dbReference type="InterPro" id="IPR013785">
    <property type="entry name" value="Aldolase_TIM"/>
</dbReference>
<comment type="caution">
    <text evidence="8">The sequence shown here is derived from an EMBL/GenBank/DDBJ whole genome shotgun (WGS) entry which is preliminary data.</text>
</comment>
<dbReference type="InterPro" id="IPR007197">
    <property type="entry name" value="rSAM"/>
</dbReference>
<evidence type="ECO:0000313" key="9">
    <source>
        <dbReference type="Proteomes" id="UP000321949"/>
    </source>
</evidence>
<dbReference type="PROSITE" id="PS51918">
    <property type="entry name" value="RADICAL_SAM"/>
    <property type="match status" value="1"/>
</dbReference>
<protein>
    <submittedName>
        <fullName evidence="8">Anaerobic ribonucleoside-triphosphate reductase activating protein</fullName>
    </submittedName>
</protein>
<evidence type="ECO:0000259" key="7">
    <source>
        <dbReference type="PROSITE" id="PS51918"/>
    </source>
</evidence>
<dbReference type="PANTHER" id="PTHR30352">
    <property type="entry name" value="PYRUVATE FORMATE-LYASE-ACTIVATING ENZYME"/>
    <property type="match status" value="1"/>
</dbReference>
<dbReference type="InterPro" id="IPR012840">
    <property type="entry name" value="NrdG2"/>
</dbReference>
<dbReference type="InterPro" id="IPR034457">
    <property type="entry name" value="Organic_radical-activating"/>
</dbReference>
<comment type="cofactor">
    <cofactor evidence="1">
        <name>[4Fe-4S] cluster</name>
        <dbReference type="ChEBI" id="CHEBI:49883"/>
    </cofactor>
</comment>
<evidence type="ECO:0000256" key="2">
    <source>
        <dbReference type="ARBA" id="ARBA00022485"/>
    </source>
</evidence>
<evidence type="ECO:0000256" key="5">
    <source>
        <dbReference type="ARBA" id="ARBA00023004"/>
    </source>
</evidence>
<dbReference type="SFLD" id="SFLDS00029">
    <property type="entry name" value="Radical_SAM"/>
    <property type="match status" value="1"/>
</dbReference>
<keyword evidence="5" id="KW-0408">Iron</keyword>
<dbReference type="EMBL" id="VRSX01000004">
    <property type="protein sequence ID" value="TXK10818.1"/>
    <property type="molecule type" value="Genomic_DNA"/>
</dbReference>
<keyword evidence="4" id="KW-0479">Metal-binding</keyword>
<keyword evidence="3" id="KW-0949">S-adenosyl-L-methionine</keyword>
<evidence type="ECO:0000256" key="6">
    <source>
        <dbReference type="ARBA" id="ARBA00023014"/>
    </source>
</evidence>
<evidence type="ECO:0000256" key="1">
    <source>
        <dbReference type="ARBA" id="ARBA00001966"/>
    </source>
</evidence>
<dbReference type="Pfam" id="PF04055">
    <property type="entry name" value="Radical_SAM"/>
    <property type="match status" value="1"/>
</dbReference>
<accession>A0A5C8HY35</accession>
<dbReference type="GO" id="GO:0046872">
    <property type="term" value="F:metal ion binding"/>
    <property type="evidence" value="ECO:0007669"/>
    <property type="project" value="UniProtKB-KW"/>
</dbReference>
<dbReference type="SUPFAM" id="SSF102114">
    <property type="entry name" value="Radical SAM enzymes"/>
    <property type="match status" value="1"/>
</dbReference>
<dbReference type="CDD" id="cd01335">
    <property type="entry name" value="Radical_SAM"/>
    <property type="match status" value="1"/>
</dbReference>
<feature type="domain" description="Radical SAM core" evidence="7">
    <location>
        <begin position="1"/>
        <end position="218"/>
    </location>
</feature>
<sequence>MLTATLFLQGCPWDCFYCHNPGLIDRRAETPFSWSDVTDLLCERIGLLDGVVFSGGEPTMQRALIPAMQVVRALGFRVGLHSAGPYPGLLAAALPYVDWIGLDVKAAPEGYEAVTGRGPSGAHAWRSLEIVLGERLLRAGSPHPLEVEVRTTVHPAAIDDDGVRALGRRLADAGVESWAVQRFRDVGTRHPLPRAEEAVGALALDRLPAERFRTLTVR</sequence>
<keyword evidence="2" id="KW-0004">4Fe-4S</keyword>
<dbReference type="PANTHER" id="PTHR30352:SF13">
    <property type="entry name" value="GLYCYL-RADICAL ENZYME ACTIVATING ENZYME YJJW-RELATED"/>
    <property type="match status" value="1"/>
</dbReference>
<organism evidence="8 9">
    <name type="scientific">Microbacterium saccharophilum</name>
    <dbReference type="NCBI Taxonomy" id="1213358"/>
    <lineage>
        <taxon>Bacteria</taxon>
        <taxon>Bacillati</taxon>
        <taxon>Actinomycetota</taxon>
        <taxon>Actinomycetes</taxon>
        <taxon>Micrococcales</taxon>
        <taxon>Microbacteriaceae</taxon>
        <taxon>Microbacterium</taxon>
    </lineage>
</organism>
<keyword evidence="9" id="KW-1185">Reference proteome</keyword>
<evidence type="ECO:0000256" key="4">
    <source>
        <dbReference type="ARBA" id="ARBA00022723"/>
    </source>
</evidence>
<dbReference type="Gene3D" id="3.20.20.70">
    <property type="entry name" value="Aldolase class I"/>
    <property type="match status" value="1"/>
</dbReference>
<dbReference type="SFLD" id="SFLDG01094">
    <property type="entry name" value="Uncharacterised_Radical_SAM_Su"/>
    <property type="match status" value="1"/>
</dbReference>
<dbReference type="InterPro" id="IPR058240">
    <property type="entry name" value="rSAM_sf"/>
</dbReference>